<dbReference type="Gene3D" id="3.90.550.10">
    <property type="entry name" value="Spore Coat Polysaccharide Biosynthesis Protein SpsA, Chain A"/>
    <property type="match status" value="1"/>
</dbReference>
<dbReference type="Proteomes" id="UP000831787">
    <property type="component" value="Chromosome"/>
</dbReference>
<dbReference type="PANTHER" id="PTHR42866">
    <property type="entry name" value="3-DEOXY-MANNO-OCTULOSONATE CYTIDYLYLTRANSFERASE"/>
    <property type="match status" value="1"/>
</dbReference>
<dbReference type="InterPro" id="IPR003329">
    <property type="entry name" value="Cytidylyl_trans"/>
</dbReference>
<proteinExistence type="predicted"/>
<reference evidence="1 2" key="1">
    <citation type="submission" date="2022-04" db="EMBL/GenBank/DDBJ databases">
        <title>Halobacillus sp. isolated from saltern.</title>
        <authorList>
            <person name="Won M."/>
            <person name="Lee C.-M."/>
            <person name="Woen H.-Y."/>
            <person name="Kwon S.-W."/>
        </authorList>
    </citation>
    <scope>NUCLEOTIDE SEQUENCE [LARGE SCALE GENOMIC DNA]</scope>
    <source>
        <strain evidence="1 2">SSBR10-3</strain>
    </source>
</reference>
<dbReference type="PANTHER" id="PTHR42866:SF1">
    <property type="entry name" value="SPORE COAT POLYSACCHARIDE BIOSYNTHESIS PROTEIN SPSF"/>
    <property type="match status" value="1"/>
</dbReference>
<keyword evidence="2" id="KW-1185">Reference proteome</keyword>
<dbReference type="SUPFAM" id="SSF53448">
    <property type="entry name" value="Nucleotide-diphospho-sugar transferases"/>
    <property type="match status" value="1"/>
</dbReference>
<gene>
    <name evidence="1" type="ORF">MUN89_12960</name>
</gene>
<evidence type="ECO:0000313" key="1">
    <source>
        <dbReference type="EMBL" id="UOQ42871.1"/>
    </source>
</evidence>
<name>A0ABY4EFC9_9BACI</name>
<evidence type="ECO:0000313" key="2">
    <source>
        <dbReference type="Proteomes" id="UP000831787"/>
    </source>
</evidence>
<protein>
    <submittedName>
        <fullName evidence="1">Glycosyltransferase family protein</fullName>
    </submittedName>
</protein>
<sequence>MKVAAIIQARLSSTRLAGKIMKQVLGKPLLEYQIERIKRAKLVDVICVATTTKESDQPIIDLCRRLSIPYVQGSEEDVLSRYYKAAKIVKADCIVRLTSDCPLIDPAVMDAVINKYISNYPQYHYVSNVIERTYPRGLDVEAFSMSVLTHLHKSLTKQNYREHVTLYVNKHPANYSIAHVKNKSGDYSHIRLTVDTIEDFQLIEKIITELYPLNKCFTFEDVLSLLSKHSDWLEINANVQQKEH</sequence>
<organism evidence="1 2">
    <name type="scientific">Halobacillus salinarum</name>
    <dbReference type="NCBI Taxonomy" id="2932257"/>
    <lineage>
        <taxon>Bacteria</taxon>
        <taxon>Bacillati</taxon>
        <taxon>Bacillota</taxon>
        <taxon>Bacilli</taxon>
        <taxon>Bacillales</taxon>
        <taxon>Bacillaceae</taxon>
        <taxon>Halobacillus</taxon>
    </lineage>
</organism>
<dbReference type="EMBL" id="CP095073">
    <property type="protein sequence ID" value="UOQ42871.1"/>
    <property type="molecule type" value="Genomic_DNA"/>
</dbReference>
<dbReference type="CDD" id="cd02518">
    <property type="entry name" value="GT2_SpsF"/>
    <property type="match status" value="1"/>
</dbReference>
<accession>A0ABY4EFC9</accession>
<dbReference type="Pfam" id="PF02348">
    <property type="entry name" value="CTP_transf_3"/>
    <property type="match status" value="1"/>
</dbReference>
<dbReference type="InterPro" id="IPR029044">
    <property type="entry name" value="Nucleotide-diphossugar_trans"/>
</dbReference>
<dbReference type="RefSeq" id="WP_244708231.1">
    <property type="nucleotide sequence ID" value="NZ_CP095073.1"/>
</dbReference>